<feature type="transmembrane region" description="Helical" evidence="1">
    <location>
        <begin position="12"/>
        <end position="32"/>
    </location>
</feature>
<feature type="non-terminal residue" evidence="2">
    <location>
        <position position="1"/>
    </location>
</feature>
<reference evidence="2" key="1">
    <citation type="journal article" date="2014" name="Front. Microbiol.">
        <title>High frequency of phylogenetically diverse reductive dehalogenase-homologous genes in deep subseafloor sedimentary metagenomes.</title>
        <authorList>
            <person name="Kawai M."/>
            <person name="Futagami T."/>
            <person name="Toyoda A."/>
            <person name="Takaki Y."/>
            <person name="Nishi S."/>
            <person name="Hori S."/>
            <person name="Arai W."/>
            <person name="Tsubouchi T."/>
            <person name="Morono Y."/>
            <person name="Uchiyama I."/>
            <person name="Ito T."/>
            <person name="Fujiyama A."/>
            <person name="Inagaki F."/>
            <person name="Takami H."/>
        </authorList>
    </citation>
    <scope>NUCLEOTIDE SEQUENCE</scope>
    <source>
        <strain evidence="2">Expedition CK06-06</strain>
    </source>
</reference>
<gene>
    <name evidence="2" type="ORF">S01H1_39616</name>
</gene>
<proteinExistence type="predicted"/>
<feature type="non-terminal residue" evidence="2">
    <location>
        <position position="267"/>
    </location>
</feature>
<sequence length="267" mass="30120">LLKKIKKRINKKTLIIVIIILVLVAILIGVGISRCPKKCWQPGLPCIKLDAVCIEGLGLGSPSNYFPVLAAALSENKNTPVELYEGVPYFGGNSGGSWTCAQLVTYKNLKYNPKDFKGKDEEVNKYYKNELKLKGGDLIWNLDKIKSMTKLKASEFYSDYFMKPLGIHLDLESDDQLTEFDPTEIQKICDGLVDTFQNNEGDELSKIKDFFNLELVEDPTNSDEDDFTQINENALKDLISSYDGTETKLFGDIMKLICWIINNILLI</sequence>
<keyword evidence="1" id="KW-1133">Transmembrane helix</keyword>
<keyword evidence="1" id="KW-0472">Membrane</keyword>
<protein>
    <submittedName>
        <fullName evidence="2">Uncharacterized protein</fullName>
    </submittedName>
</protein>
<name>X0UIN7_9ZZZZ</name>
<evidence type="ECO:0000313" key="2">
    <source>
        <dbReference type="EMBL" id="GAG00243.1"/>
    </source>
</evidence>
<comment type="caution">
    <text evidence="2">The sequence shown here is derived from an EMBL/GenBank/DDBJ whole genome shotgun (WGS) entry which is preliminary data.</text>
</comment>
<keyword evidence="1" id="KW-0812">Transmembrane</keyword>
<dbReference type="EMBL" id="BARS01025022">
    <property type="protein sequence ID" value="GAG00243.1"/>
    <property type="molecule type" value="Genomic_DNA"/>
</dbReference>
<accession>X0UIN7</accession>
<dbReference type="AlphaFoldDB" id="X0UIN7"/>
<organism evidence="2">
    <name type="scientific">marine sediment metagenome</name>
    <dbReference type="NCBI Taxonomy" id="412755"/>
    <lineage>
        <taxon>unclassified sequences</taxon>
        <taxon>metagenomes</taxon>
        <taxon>ecological metagenomes</taxon>
    </lineage>
</organism>
<evidence type="ECO:0000256" key="1">
    <source>
        <dbReference type="SAM" id="Phobius"/>
    </source>
</evidence>